<comment type="caution">
    <text evidence="2">The sequence shown here is derived from an EMBL/GenBank/DDBJ whole genome shotgun (WGS) entry which is preliminary data.</text>
</comment>
<dbReference type="PANTHER" id="PTHR34665:SF1">
    <property type="entry name" value="OS02G0595200 PROTEIN"/>
    <property type="match status" value="1"/>
</dbReference>
<dbReference type="Proteomes" id="UP001454036">
    <property type="component" value="Unassembled WGS sequence"/>
</dbReference>
<protein>
    <submittedName>
        <fullName evidence="2">Uncharacterized protein</fullName>
    </submittedName>
</protein>
<evidence type="ECO:0000256" key="1">
    <source>
        <dbReference type="SAM" id="MobiDB-lite"/>
    </source>
</evidence>
<proteinExistence type="predicted"/>
<dbReference type="PANTHER" id="PTHR34665">
    <property type="entry name" value="DUF3741 DOMAIN-CONTAINING PROTEIN"/>
    <property type="match status" value="1"/>
</dbReference>
<feature type="region of interest" description="Disordered" evidence="1">
    <location>
        <begin position="101"/>
        <end position="128"/>
    </location>
</feature>
<accession>A0AAV3QAL3</accession>
<reference evidence="2 3" key="1">
    <citation type="submission" date="2024-01" db="EMBL/GenBank/DDBJ databases">
        <title>The complete chloroplast genome sequence of Lithospermum erythrorhizon: insights into the phylogenetic relationship among Boraginaceae species and the maternal lineages of purple gromwells.</title>
        <authorList>
            <person name="Okada T."/>
            <person name="Watanabe K."/>
        </authorList>
    </citation>
    <scope>NUCLEOTIDE SEQUENCE [LARGE SCALE GENOMIC DNA]</scope>
</reference>
<dbReference type="AlphaFoldDB" id="A0AAV3QAL3"/>
<feature type="compositionally biased region" description="Polar residues" evidence="1">
    <location>
        <begin position="119"/>
        <end position="128"/>
    </location>
</feature>
<dbReference type="EMBL" id="BAABME010003746">
    <property type="protein sequence ID" value="GAA0159996.1"/>
    <property type="molecule type" value="Genomic_DNA"/>
</dbReference>
<sequence>MSLKKDHDLEIIKAVAQAWLGHSSATKATNEFDAYRRNFKNKPSRFKLEASTESNTTSAGAASENINGWDFRESLLDTYEIVALSRKLETGLMLDHQPFPALSRQASRSSGGKKESKNSLRNLFTKMTSSSRRFNMDDLPWENGS</sequence>
<evidence type="ECO:0000313" key="2">
    <source>
        <dbReference type="EMBL" id="GAA0159996.1"/>
    </source>
</evidence>
<name>A0AAV3QAL3_LITER</name>
<gene>
    <name evidence="2" type="ORF">LIER_16652</name>
</gene>
<evidence type="ECO:0000313" key="3">
    <source>
        <dbReference type="Proteomes" id="UP001454036"/>
    </source>
</evidence>
<keyword evidence="3" id="KW-1185">Reference proteome</keyword>
<organism evidence="2 3">
    <name type="scientific">Lithospermum erythrorhizon</name>
    <name type="common">Purple gromwell</name>
    <name type="synonym">Lithospermum officinale var. erythrorhizon</name>
    <dbReference type="NCBI Taxonomy" id="34254"/>
    <lineage>
        <taxon>Eukaryota</taxon>
        <taxon>Viridiplantae</taxon>
        <taxon>Streptophyta</taxon>
        <taxon>Embryophyta</taxon>
        <taxon>Tracheophyta</taxon>
        <taxon>Spermatophyta</taxon>
        <taxon>Magnoliopsida</taxon>
        <taxon>eudicotyledons</taxon>
        <taxon>Gunneridae</taxon>
        <taxon>Pentapetalae</taxon>
        <taxon>asterids</taxon>
        <taxon>lamiids</taxon>
        <taxon>Boraginales</taxon>
        <taxon>Boraginaceae</taxon>
        <taxon>Boraginoideae</taxon>
        <taxon>Lithospermeae</taxon>
        <taxon>Lithospermum</taxon>
    </lineage>
</organism>